<keyword evidence="3" id="KW-1185">Reference proteome</keyword>
<evidence type="ECO:0000313" key="2">
    <source>
        <dbReference type="EMBL" id="MBR0575877.1"/>
    </source>
</evidence>
<dbReference type="EMBL" id="JAGSCS010000005">
    <property type="protein sequence ID" value="MBR0575877.1"/>
    <property type="molecule type" value="Genomic_DNA"/>
</dbReference>
<dbReference type="AlphaFoldDB" id="A0A941HR57"/>
<dbReference type="SUPFAM" id="SSF53955">
    <property type="entry name" value="Lysozyme-like"/>
    <property type="match status" value="1"/>
</dbReference>
<gene>
    <name evidence="2" type="ORF">KCG48_05915</name>
</gene>
<sequence length="187" mass="21255">MGKRKKRKHPKGRALAILLILGLSLGLFSLYRAFPLRHGDTVKTWSTAYGVDPYLVLAVIHTESRFQEDAVSPAGALGLMQVTKDTGNFILRRLDLPEASSEAMMEPELNIRMGTYYLSYLMTIFPVQDTVLAAYNAGPGRVREWLADSSLSDGEKLLSIPFAETRNYVEKVRAREKIYRILYFFRF</sequence>
<dbReference type="CDD" id="cd16896">
    <property type="entry name" value="LT_Slt70-like"/>
    <property type="match status" value="1"/>
</dbReference>
<comment type="caution">
    <text evidence="2">The sequence shown here is derived from an EMBL/GenBank/DDBJ whole genome shotgun (WGS) entry which is preliminary data.</text>
</comment>
<dbReference type="PANTHER" id="PTHR37423">
    <property type="entry name" value="SOLUBLE LYTIC MUREIN TRANSGLYCOSYLASE-RELATED"/>
    <property type="match status" value="1"/>
</dbReference>
<dbReference type="Pfam" id="PF01464">
    <property type="entry name" value="SLT"/>
    <property type="match status" value="1"/>
</dbReference>
<dbReference type="Proteomes" id="UP000675379">
    <property type="component" value="Unassembled WGS sequence"/>
</dbReference>
<dbReference type="PANTHER" id="PTHR37423:SF2">
    <property type="entry name" value="MEMBRANE-BOUND LYTIC MUREIN TRANSGLYCOSYLASE C"/>
    <property type="match status" value="1"/>
</dbReference>
<dbReference type="RefSeq" id="WP_211800545.1">
    <property type="nucleotide sequence ID" value="NZ_JAGSCS010000005.1"/>
</dbReference>
<proteinExistence type="predicted"/>
<evidence type="ECO:0000313" key="3">
    <source>
        <dbReference type="Proteomes" id="UP000675379"/>
    </source>
</evidence>
<dbReference type="Gene3D" id="1.10.530.10">
    <property type="match status" value="1"/>
</dbReference>
<feature type="domain" description="Transglycosylase SLT" evidence="1">
    <location>
        <begin position="42"/>
        <end position="151"/>
    </location>
</feature>
<reference evidence="2" key="1">
    <citation type="submission" date="2021-04" db="EMBL/GenBank/DDBJ databases">
        <title>Proteiniclasticum sedimins sp. nov., an obligate anaerobic bacterium isolated from anaerobic sludge.</title>
        <authorList>
            <person name="Liu J."/>
        </authorList>
    </citation>
    <scope>NUCLEOTIDE SEQUENCE</scope>
    <source>
        <strain evidence="2">BAD-10</strain>
    </source>
</reference>
<evidence type="ECO:0000259" key="1">
    <source>
        <dbReference type="Pfam" id="PF01464"/>
    </source>
</evidence>
<accession>A0A941HR57</accession>
<name>A0A941HR57_9CLOT</name>
<protein>
    <submittedName>
        <fullName evidence="2">Lytic transglycosylase domain-containing protein</fullName>
    </submittedName>
</protein>
<organism evidence="2 3">
    <name type="scientific">Proteiniclasticum sediminis</name>
    <dbReference type="NCBI Taxonomy" id="2804028"/>
    <lineage>
        <taxon>Bacteria</taxon>
        <taxon>Bacillati</taxon>
        <taxon>Bacillota</taxon>
        <taxon>Clostridia</taxon>
        <taxon>Eubacteriales</taxon>
        <taxon>Clostridiaceae</taxon>
        <taxon>Proteiniclasticum</taxon>
    </lineage>
</organism>
<dbReference type="InterPro" id="IPR008258">
    <property type="entry name" value="Transglycosylase_SLT_dom_1"/>
</dbReference>
<dbReference type="InterPro" id="IPR023346">
    <property type="entry name" value="Lysozyme-like_dom_sf"/>
</dbReference>